<evidence type="ECO:0000313" key="6">
    <source>
        <dbReference type="Proteomes" id="UP001157126"/>
    </source>
</evidence>
<comment type="caution">
    <text evidence="5">The sequence shown here is derived from an EMBL/GenBank/DDBJ whole genome shotgun (WGS) entry which is preliminary data.</text>
</comment>
<dbReference type="PANTHER" id="PTHR33392:SF6">
    <property type="entry name" value="POLYISOPRENYL-TEICHOIC ACID--PEPTIDOGLYCAN TEICHOIC ACID TRANSFERASE TAGU"/>
    <property type="match status" value="1"/>
</dbReference>
<name>A0ABQ6IUP3_9MICO</name>
<dbReference type="InterPro" id="IPR050922">
    <property type="entry name" value="LytR/CpsA/Psr_CW_biosynth"/>
</dbReference>
<evidence type="ECO:0000259" key="4">
    <source>
        <dbReference type="Pfam" id="PF03816"/>
    </source>
</evidence>
<feature type="domain" description="Cell envelope-related transcriptional attenuator" evidence="4">
    <location>
        <begin position="174"/>
        <end position="354"/>
    </location>
</feature>
<evidence type="ECO:0000256" key="3">
    <source>
        <dbReference type="SAM" id="Phobius"/>
    </source>
</evidence>
<keyword evidence="3" id="KW-1133">Transmembrane helix</keyword>
<dbReference type="Pfam" id="PF03816">
    <property type="entry name" value="LytR_cpsA_psr"/>
    <property type="match status" value="1"/>
</dbReference>
<feature type="region of interest" description="Disordered" evidence="2">
    <location>
        <begin position="425"/>
        <end position="477"/>
    </location>
</feature>
<gene>
    <name evidence="5" type="ORF">GCM10025883_31960</name>
</gene>
<sequence length="477" mass="50543">MTALGAVLPGSGLLLSGRRIIGGLLLFSFVALVVGAAAFIYVKGPTAAALYLGVRPNLLTALVVAGVVGLVVLAASVIHTAVVNWPSRPQTGKRVLATLFTTLLVVGLIAPAAPAVQYVMIHRDLVGTLFTDSHGRGTEGASPIGSGEDAWRDVPRLNVMLIGSDAYPGRPGIRTDSMIVASIDTRSGDSVLFGVPRNLQNVPLGPSNPLSQIYPEGYNCGRKCLMNEVWNEGDTHKDLFPGDPMPGMTATRLALSEVLGLGIDYGVVIDIQGFSALVDAMGGVDVNVRERIPIGGKVENGRIVPGSINGWIEAGPQHLNGYQAMWFSRSRATTDDFDRMARQRCMVGALVNQVNPGTMLDRYPELAKVAKDHVYTDVPPQHLGAWAELVSRMQQGKIRSLPFTDKIVKVGNPDYDRIRDVVQNAISPQPTEGTPAPSTPTSTSSRTPAEVPSTPTSTSSPSSTGPKQGLVNVKDAC</sequence>
<dbReference type="InterPro" id="IPR004474">
    <property type="entry name" value="LytR_CpsA_psr"/>
</dbReference>
<evidence type="ECO:0000256" key="2">
    <source>
        <dbReference type="SAM" id="MobiDB-lite"/>
    </source>
</evidence>
<dbReference type="EMBL" id="BSUO01000001">
    <property type="protein sequence ID" value="GMA41151.1"/>
    <property type="molecule type" value="Genomic_DNA"/>
</dbReference>
<reference evidence="6" key="1">
    <citation type="journal article" date="2019" name="Int. J. Syst. Evol. Microbiol.">
        <title>The Global Catalogue of Microorganisms (GCM) 10K type strain sequencing project: providing services to taxonomists for standard genome sequencing and annotation.</title>
        <authorList>
            <consortium name="The Broad Institute Genomics Platform"/>
            <consortium name="The Broad Institute Genome Sequencing Center for Infectious Disease"/>
            <person name="Wu L."/>
            <person name="Ma J."/>
        </authorList>
    </citation>
    <scope>NUCLEOTIDE SEQUENCE [LARGE SCALE GENOMIC DNA]</scope>
    <source>
        <strain evidence="6">NBRC 113072</strain>
    </source>
</reference>
<accession>A0ABQ6IUP3</accession>
<dbReference type="Proteomes" id="UP001157126">
    <property type="component" value="Unassembled WGS sequence"/>
</dbReference>
<evidence type="ECO:0000256" key="1">
    <source>
        <dbReference type="ARBA" id="ARBA00006068"/>
    </source>
</evidence>
<organism evidence="5 6">
    <name type="scientific">Mobilicoccus caccae</name>
    <dbReference type="NCBI Taxonomy" id="1859295"/>
    <lineage>
        <taxon>Bacteria</taxon>
        <taxon>Bacillati</taxon>
        <taxon>Actinomycetota</taxon>
        <taxon>Actinomycetes</taxon>
        <taxon>Micrococcales</taxon>
        <taxon>Dermatophilaceae</taxon>
        <taxon>Mobilicoccus</taxon>
    </lineage>
</organism>
<comment type="similarity">
    <text evidence="1">Belongs to the LytR/CpsA/Psr (LCP) family.</text>
</comment>
<keyword evidence="3" id="KW-0472">Membrane</keyword>
<proteinExistence type="inferred from homology"/>
<feature type="transmembrane region" description="Helical" evidence="3">
    <location>
        <begin position="20"/>
        <end position="42"/>
    </location>
</feature>
<keyword evidence="3" id="KW-0812">Transmembrane</keyword>
<protein>
    <recommendedName>
        <fullName evidence="4">Cell envelope-related transcriptional attenuator domain-containing protein</fullName>
    </recommendedName>
</protein>
<feature type="compositionally biased region" description="Low complexity" evidence="2">
    <location>
        <begin position="430"/>
        <end position="464"/>
    </location>
</feature>
<feature type="transmembrane region" description="Helical" evidence="3">
    <location>
        <begin position="62"/>
        <end position="83"/>
    </location>
</feature>
<keyword evidence="6" id="KW-1185">Reference proteome</keyword>
<dbReference type="PANTHER" id="PTHR33392">
    <property type="entry name" value="POLYISOPRENYL-TEICHOIC ACID--PEPTIDOGLYCAN TEICHOIC ACID TRANSFERASE TAGU"/>
    <property type="match status" value="1"/>
</dbReference>
<dbReference type="Gene3D" id="3.40.630.190">
    <property type="entry name" value="LCP protein"/>
    <property type="match status" value="1"/>
</dbReference>
<feature type="transmembrane region" description="Helical" evidence="3">
    <location>
        <begin position="95"/>
        <end position="113"/>
    </location>
</feature>
<evidence type="ECO:0000313" key="5">
    <source>
        <dbReference type="EMBL" id="GMA41151.1"/>
    </source>
</evidence>